<accession>A0A8D8QX03</accession>
<organism evidence="1">
    <name type="scientific">Cacopsylla melanoneura</name>
    <dbReference type="NCBI Taxonomy" id="428564"/>
    <lineage>
        <taxon>Eukaryota</taxon>
        <taxon>Metazoa</taxon>
        <taxon>Ecdysozoa</taxon>
        <taxon>Arthropoda</taxon>
        <taxon>Hexapoda</taxon>
        <taxon>Insecta</taxon>
        <taxon>Pterygota</taxon>
        <taxon>Neoptera</taxon>
        <taxon>Paraneoptera</taxon>
        <taxon>Hemiptera</taxon>
        <taxon>Sternorrhyncha</taxon>
        <taxon>Psylloidea</taxon>
        <taxon>Psyllidae</taxon>
        <taxon>Psyllinae</taxon>
        <taxon>Cacopsylla</taxon>
    </lineage>
</organism>
<reference evidence="1" key="1">
    <citation type="submission" date="2021-05" db="EMBL/GenBank/DDBJ databases">
        <authorList>
            <person name="Alioto T."/>
            <person name="Alioto T."/>
            <person name="Gomez Garrido J."/>
        </authorList>
    </citation>
    <scope>NUCLEOTIDE SEQUENCE</scope>
</reference>
<name>A0A8D8QX03_9HEMI</name>
<sequence>MTDRRKKDDGLKSCNFRLCLFRVRTDLGYVRGKNESKSKSTQTQFIKKNSANIPRTCVLIYSVSRLNLLRIGGNSSALPAGPSFPQDPNIPSFFVLGQY</sequence>
<dbReference type="AlphaFoldDB" id="A0A8D8QX03"/>
<dbReference type="EMBL" id="HBUF01104904">
    <property type="protein sequence ID" value="CAG6638970.1"/>
    <property type="molecule type" value="Transcribed_RNA"/>
</dbReference>
<evidence type="ECO:0000313" key="1">
    <source>
        <dbReference type="EMBL" id="CAG6638970.1"/>
    </source>
</evidence>
<protein>
    <submittedName>
        <fullName evidence="1">Uncharacterized protein</fullName>
    </submittedName>
</protein>
<proteinExistence type="predicted"/>